<dbReference type="RefSeq" id="WP_092689727.1">
    <property type="nucleotide sequence ID" value="NZ_FNBK01000004.1"/>
</dbReference>
<name>A0A1G7J094_9EURY</name>
<evidence type="ECO:0000313" key="3">
    <source>
        <dbReference type="EMBL" id="SDF18283.1"/>
    </source>
</evidence>
<dbReference type="InterPro" id="IPR006680">
    <property type="entry name" value="Amidohydro-rel"/>
</dbReference>
<accession>A0A1G7J094</accession>
<dbReference type="GO" id="GO:0016787">
    <property type="term" value="F:hydrolase activity"/>
    <property type="evidence" value="ECO:0007669"/>
    <property type="project" value="InterPro"/>
</dbReference>
<reference evidence="4" key="1">
    <citation type="submission" date="2016-10" db="EMBL/GenBank/DDBJ databases">
        <authorList>
            <person name="Varghese N."/>
            <person name="Submissions S."/>
        </authorList>
    </citation>
    <scope>NUCLEOTIDE SEQUENCE [LARGE SCALE GENOMIC DNA]</scope>
    <source>
        <strain evidence="4">IBRC-M 10760</strain>
    </source>
</reference>
<evidence type="ECO:0000259" key="2">
    <source>
        <dbReference type="Pfam" id="PF04909"/>
    </source>
</evidence>
<keyword evidence="4" id="KW-1185">Reference proteome</keyword>
<dbReference type="STRING" id="660518.SAMN05216218_104154"/>
<dbReference type="Proteomes" id="UP000199076">
    <property type="component" value="Unassembled WGS sequence"/>
</dbReference>
<dbReference type="OrthoDB" id="259294at2157"/>
<proteinExistence type="predicted"/>
<dbReference type="Pfam" id="PF04909">
    <property type="entry name" value="Amidohydro_2"/>
    <property type="match status" value="1"/>
</dbReference>
<dbReference type="SUPFAM" id="SSF51556">
    <property type="entry name" value="Metallo-dependent hydrolases"/>
    <property type="match status" value="1"/>
</dbReference>
<dbReference type="InterPro" id="IPR032466">
    <property type="entry name" value="Metal_Hydrolase"/>
</dbReference>
<feature type="region of interest" description="Disordered" evidence="1">
    <location>
        <begin position="84"/>
        <end position="109"/>
    </location>
</feature>
<protein>
    <recommendedName>
        <fullName evidence="2">Amidohydrolase-related domain-containing protein</fullName>
    </recommendedName>
</protein>
<dbReference type="EMBL" id="FNBK01000004">
    <property type="protein sequence ID" value="SDF18283.1"/>
    <property type="molecule type" value="Genomic_DNA"/>
</dbReference>
<evidence type="ECO:0000313" key="4">
    <source>
        <dbReference type="Proteomes" id="UP000199076"/>
    </source>
</evidence>
<sequence>MLELEHEFRVVDVHVRLEPEESRRADARTGDPETIEREMHQAGVVRSVVFPGPRDGSYLKVNNAVARMSVGRSFVALARINGARDAGSSPGARLRNLASSREEHHTSPEDVEQYAYDDRFAGFKLHPAADGLPDEEVLAQLADVSLPVLVHAGREFPPRAVADHLLEYEFPVIVEHFGGYPLDRELIADGIALLDRWESCYLDTSFARFRTPLERAIMEHPDRICFGSGAPATHPDVGVMEILTLDVPEDAMVKVFSKNPSRVIPELSPSGGD</sequence>
<evidence type="ECO:0000256" key="1">
    <source>
        <dbReference type="SAM" id="MobiDB-lite"/>
    </source>
</evidence>
<feature type="domain" description="Amidohydrolase-related" evidence="2">
    <location>
        <begin position="11"/>
        <end position="263"/>
    </location>
</feature>
<organism evidence="3 4">
    <name type="scientific">Halorientalis regularis</name>
    <dbReference type="NCBI Taxonomy" id="660518"/>
    <lineage>
        <taxon>Archaea</taxon>
        <taxon>Methanobacteriati</taxon>
        <taxon>Methanobacteriota</taxon>
        <taxon>Stenosarchaea group</taxon>
        <taxon>Halobacteria</taxon>
        <taxon>Halobacteriales</taxon>
        <taxon>Haloarculaceae</taxon>
        <taxon>Halorientalis</taxon>
    </lineage>
</organism>
<dbReference type="Gene3D" id="3.20.20.140">
    <property type="entry name" value="Metal-dependent hydrolases"/>
    <property type="match status" value="1"/>
</dbReference>
<dbReference type="AlphaFoldDB" id="A0A1G7J094"/>
<gene>
    <name evidence="3" type="ORF">SAMN05216218_104154</name>
</gene>